<protein>
    <submittedName>
        <fullName evidence="3">Calbindin-32</fullName>
    </submittedName>
</protein>
<gene>
    <name evidence="3" type="ORF">CLF_105333</name>
</gene>
<evidence type="ECO:0000256" key="1">
    <source>
        <dbReference type="ARBA" id="ARBA00022837"/>
    </source>
</evidence>
<dbReference type="Gene3D" id="1.10.238.10">
    <property type="entry name" value="EF-hand"/>
    <property type="match status" value="1"/>
</dbReference>
<dbReference type="InterPro" id="IPR011992">
    <property type="entry name" value="EF-hand-dom_pair"/>
</dbReference>
<dbReference type="AlphaFoldDB" id="G7YDE7"/>
<keyword evidence="4" id="KW-1185">Reference proteome</keyword>
<evidence type="ECO:0000313" key="3">
    <source>
        <dbReference type="EMBL" id="GAA50981.1"/>
    </source>
</evidence>
<reference key="2">
    <citation type="submission" date="2011-10" db="EMBL/GenBank/DDBJ databases">
        <title>The genome and transcriptome sequence of Clonorchis sinensis provide insights into the carcinogenic liver fluke.</title>
        <authorList>
            <person name="Wang X."/>
            <person name="Huang Y."/>
            <person name="Chen W."/>
            <person name="Liu H."/>
            <person name="Guo L."/>
            <person name="Chen Y."/>
            <person name="Luo F."/>
            <person name="Zhou W."/>
            <person name="Sun J."/>
            <person name="Mao Q."/>
            <person name="Liang P."/>
            <person name="Zhou C."/>
            <person name="Tian Y."/>
            <person name="Men J."/>
            <person name="Lv X."/>
            <person name="Huang L."/>
            <person name="Zhou J."/>
            <person name="Hu Y."/>
            <person name="Li R."/>
            <person name="Zhang F."/>
            <person name="Lei H."/>
            <person name="Li X."/>
            <person name="Hu X."/>
            <person name="Liang C."/>
            <person name="Xu J."/>
            <person name="Wu Z."/>
            <person name="Yu X."/>
        </authorList>
    </citation>
    <scope>NUCLEOTIDE SEQUENCE</scope>
    <source>
        <strain>Henan</strain>
    </source>
</reference>
<dbReference type="GO" id="GO:0005509">
    <property type="term" value="F:calcium ion binding"/>
    <property type="evidence" value="ECO:0007669"/>
    <property type="project" value="TreeGrafter"/>
</dbReference>
<dbReference type="GO" id="GO:0099509">
    <property type="term" value="P:regulation of presynaptic cytosolic calcium ion concentration"/>
    <property type="evidence" value="ECO:0007669"/>
    <property type="project" value="TreeGrafter"/>
</dbReference>
<evidence type="ECO:0000313" key="4">
    <source>
        <dbReference type="Proteomes" id="UP000008909"/>
    </source>
</evidence>
<accession>G7YDE7</accession>
<dbReference type="PANTHER" id="PTHR19972">
    <property type="entry name" value="CALBINDIN"/>
    <property type="match status" value="1"/>
</dbReference>
<dbReference type="Proteomes" id="UP000008909">
    <property type="component" value="Unassembled WGS sequence"/>
</dbReference>
<dbReference type="GO" id="GO:0005634">
    <property type="term" value="C:nucleus"/>
    <property type="evidence" value="ECO:0007669"/>
    <property type="project" value="TreeGrafter"/>
</dbReference>
<sequence>MRRCRTVACLPRPVGQRRDKSRDLGLNTRSTDNGVRLLPMYAYHRLILCSTSSRNSGNRLTTLCQPTEQPRIEIDYITVSHLWRGCCALSMPSCRATRRKHEGWDAAKLTKRGQGNSGGRGQFRTTDLPDFLALLLKQSTIEDEEKLVEYTDAILKLFDYNNDGKLQLSEMSRLLPVEENFLCRPIFRRAGCITSQDVDRVFALYDTGLNYPLVIRIKLGSPSLGFLEQSVACQKLGKNGIFQGLENDDAWNVLWDCGTNGLPVKLGCKWMSVDQPTTGFRSEEPMFVLLDKAAKPTELLRTQRCSKTTAYSVPSVFTSSSVGSRQLNVLHQAASCSSCYDIRDIAIQGSDNSSHDAYVRSVCGAWMCHLHRKDVQSTDLQKFNTMIQSEQVIKRSKITHANVQNICLNSLQETAGSSEKAIIGLTEHIANKDAESSVTAHDSLRPPAENQGRFTSGEYIPWGNGVDFSG</sequence>
<evidence type="ECO:0000256" key="2">
    <source>
        <dbReference type="SAM" id="MobiDB-lite"/>
    </source>
</evidence>
<dbReference type="GO" id="GO:0030425">
    <property type="term" value="C:dendrite"/>
    <property type="evidence" value="ECO:0007669"/>
    <property type="project" value="TreeGrafter"/>
</dbReference>
<dbReference type="PANTHER" id="PTHR19972:SF10">
    <property type="entry name" value="CALBINDIN-32"/>
    <property type="match status" value="1"/>
</dbReference>
<dbReference type="InterPro" id="IPR051001">
    <property type="entry name" value="Calbindin_Ca-bind"/>
</dbReference>
<feature type="region of interest" description="Disordered" evidence="2">
    <location>
        <begin position="434"/>
        <end position="458"/>
    </location>
</feature>
<dbReference type="PROSITE" id="PS00018">
    <property type="entry name" value="EF_HAND_1"/>
    <property type="match status" value="1"/>
</dbReference>
<dbReference type="InterPro" id="IPR018247">
    <property type="entry name" value="EF_Hand_1_Ca_BS"/>
</dbReference>
<keyword evidence="1" id="KW-0106">Calcium</keyword>
<reference evidence="3" key="1">
    <citation type="journal article" date="2011" name="Genome Biol.">
        <title>The draft genome of the carcinogenic human liver fluke Clonorchis sinensis.</title>
        <authorList>
            <person name="Wang X."/>
            <person name="Chen W."/>
            <person name="Huang Y."/>
            <person name="Sun J."/>
            <person name="Men J."/>
            <person name="Liu H."/>
            <person name="Luo F."/>
            <person name="Guo L."/>
            <person name="Lv X."/>
            <person name="Deng C."/>
            <person name="Zhou C."/>
            <person name="Fan Y."/>
            <person name="Li X."/>
            <person name="Huang L."/>
            <person name="Hu Y."/>
            <person name="Liang C."/>
            <person name="Hu X."/>
            <person name="Xu J."/>
            <person name="Yu X."/>
        </authorList>
    </citation>
    <scope>NUCLEOTIDE SEQUENCE [LARGE SCALE GENOMIC DNA]</scope>
    <source>
        <strain evidence="3">Henan</strain>
    </source>
</reference>
<dbReference type="GO" id="GO:0005829">
    <property type="term" value="C:cytosol"/>
    <property type="evidence" value="ECO:0007669"/>
    <property type="project" value="TreeGrafter"/>
</dbReference>
<dbReference type="GO" id="GO:1900271">
    <property type="term" value="P:regulation of long-term synaptic potentiation"/>
    <property type="evidence" value="ECO:0007669"/>
    <property type="project" value="TreeGrafter"/>
</dbReference>
<organism evidence="3 4">
    <name type="scientific">Clonorchis sinensis</name>
    <name type="common">Chinese liver fluke</name>
    <dbReference type="NCBI Taxonomy" id="79923"/>
    <lineage>
        <taxon>Eukaryota</taxon>
        <taxon>Metazoa</taxon>
        <taxon>Spiralia</taxon>
        <taxon>Lophotrochozoa</taxon>
        <taxon>Platyhelminthes</taxon>
        <taxon>Trematoda</taxon>
        <taxon>Digenea</taxon>
        <taxon>Opisthorchiida</taxon>
        <taxon>Opisthorchiata</taxon>
        <taxon>Opisthorchiidae</taxon>
        <taxon>Clonorchis</taxon>
    </lineage>
</organism>
<dbReference type="EMBL" id="DF143100">
    <property type="protein sequence ID" value="GAA50981.1"/>
    <property type="molecule type" value="Genomic_DNA"/>
</dbReference>
<name>G7YDE7_CLOSI</name>
<proteinExistence type="predicted"/>
<dbReference type="GO" id="GO:0043195">
    <property type="term" value="C:terminal bouton"/>
    <property type="evidence" value="ECO:0007669"/>
    <property type="project" value="TreeGrafter"/>
</dbReference>
<dbReference type="SUPFAM" id="SSF47473">
    <property type="entry name" value="EF-hand"/>
    <property type="match status" value="1"/>
</dbReference>